<evidence type="ECO:0000313" key="1">
    <source>
        <dbReference type="EMBL" id="GIY35903.1"/>
    </source>
</evidence>
<proteinExistence type="predicted"/>
<reference evidence="1 2" key="1">
    <citation type="submission" date="2021-06" db="EMBL/GenBank/DDBJ databases">
        <title>Caerostris darwini draft genome.</title>
        <authorList>
            <person name="Kono N."/>
            <person name="Arakawa K."/>
        </authorList>
    </citation>
    <scope>NUCLEOTIDE SEQUENCE [LARGE SCALE GENOMIC DNA]</scope>
</reference>
<gene>
    <name evidence="1" type="ORF">CDAR_44811</name>
</gene>
<evidence type="ECO:0000313" key="2">
    <source>
        <dbReference type="Proteomes" id="UP001054837"/>
    </source>
</evidence>
<dbReference type="EMBL" id="BPLQ01008203">
    <property type="protein sequence ID" value="GIY35903.1"/>
    <property type="molecule type" value="Genomic_DNA"/>
</dbReference>
<dbReference type="AlphaFoldDB" id="A0AAV4SN82"/>
<organism evidence="1 2">
    <name type="scientific">Caerostris darwini</name>
    <dbReference type="NCBI Taxonomy" id="1538125"/>
    <lineage>
        <taxon>Eukaryota</taxon>
        <taxon>Metazoa</taxon>
        <taxon>Ecdysozoa</taxon>
        <taxon>Arthropoda</taxon>
        <taxon>Chelicerata</taxon>
        <taxon>Arachnida</taxon>
        <taxon>Araneae</taxon>
        <taxon>Araneomorphae</taxon>
        <taxon>Entelegynae</taxon>
        <taxon>Araneoidea</taxon>
        <taxon>Araneidae</taxon>
        <taxon>Caerostris</taxon>
    </lineage>
</organism>
<comment type="caution">
    <text evidence="1">The sequence shown here is derived from an EMBL/GenBank/DDBJ whole genome shotgun (WGS) entry which is preliminary data.</text>
</comment>
<name>A0AAV4SN82_9ARAC</name>
<accession>A0AAV4SN82</accession>
<keyword evidence="2" id="KW-1185">Reference proteome</keyword>
<protein>
    <submittedName>
        <fullName evidence="1">Uncharacterized protein</fullName>
    </submittedName>
</protein>
<sequence length="102" mass="11150">MSLSPPLREIGGAKETNAGGCEASNLCRGDISSVCSITSHGTPYSIHAPHGCDPIRETFRGKYICASWQDHPRATWQSISPKECICGDLIRVYAMHRGHPRI</sequence>
<dbReference type="Proteomes" id="UP001054837">
    <property type="component" value="Unassembled WGS sequence"/>
</dbReference>